<evidence type="ECO:0000256" key="4">
    <source>
        <dbReference type="SAM" id="MobiDB-lite"/>
    </source>
</evidence>
<evidence type="ECO:0000313" key="6">
    <source>
        <dbReference type="EMBL" id="KKY35642.1"/>
    </source>
</evidence>
<sequence>MGTGKKESTRRTRQAKQARQLKIEKSGKAQRNADGQITQAAAYQSRSIPDARIEPNRKWFSNSRVISQDSLAAFRQAMSEKKADPYRVLLRTNKLPLSLVEKEKENGVEKHHAKMAIEASPFDTTFGPKSQRKRVKLDAGSFEDLARDVHQRLDSSIYPLDLDPNVGADDGLLSSAVEPIFKKGQSKRIWNELYRVLDSSDVLIQVLDARDPQGTRCESVEKYLRTEAPHKHLIFAVNKVDLVPTRIAASILGEDIVEGTTNACAACQQFAVLHKDRKQISVGIIGYPK</sequence>
<dbReference type="AlphaFoldDB" id="A0A0G2FMQ1"/>
<dbReference type="Pfam" id="PF08153">
    <property type="entry name" value="NGP1NT"/>
    <property type="match status" value="1"/>
</dbReference>
<keyword evidence="1 3" id="KW-0547">Nucleotide-binding</keyword>
<keyword evidence="7" id="KW-1185">Reference proteome</keyword>
<protein>
    <recommendedName>
        <fullName evidence="3">Nucleolar GTP-binding protein 2</fullName>
    </recommendedName>
</protein>
<evidence type="ECO:0000256" key="2">
    <source>
        <dbReference type="ARBA" id="ARBA00023134"/>
    </source>
</evidence>
<feature type="compositionally biased region" description="Polar residues" evidence="4">
    <location>
        <begin position="33"/>
        <end position="47"/>
    </location>
</feature>
<organism evidence="6 7">
    <name type="scientific">Diaporthe ampelina</name>
    <dbReference type="NCBI Taxonomy" id="1214573"/>
    <lineage>
        <taxon>Eukaryota</taxon>
        <taxon>Fungi</taxon>
        <taxon>Dikarya</taxon>
        <taxon>Ascomycota</taxon>
        <taxon>Pezizomycotina</taxon>
        <taxon>Sordariomycetes</taxon>
        <taxon>Sordariomycetidae</taxon>
        <taxon>Diaporthales</taxon>
        <taxon>Diaporthaceae</taxon>
        <taxon>Diaporthe</taxon>
    </lineage>
</organism>
<dbReference type="InterPro" id="IPR050755">
    <property type="entry name" value="TRAFAC_YlqF/YawG_RiboMat"/>
</dbReference>
<comment type="similarity">
    <text evidence="3">Belongs to the TRAFAC class YlqF/YawG GTPase family. NOG2 subfamily.</text>
</comment>
<dbReference type="EMBL" id="LCUC01000152">
    <property type="protein sequence ID" value="KKY35642.1"/>
    <property type="molecule type" value="Genomic_DNA"/>
</dbReference>
<feature type="compositionally biased region" description="Basic and acidic residues" evidence="4">
    <location>
        <begin position="1"/>
        <end position="10"/>
    </location>
</feature>
<dbReference type="SUPFAM" id="SSF52540">
    <property type="entry name" value="P-loop containing nucleoside triphosphate hydrolases"/>
    <property type="match status" value="1"/>
</dbReference>
<evidence type="ECO:0000256" key="1">
    <source>
        <dbReference type="ARBA" id="ARBA00022741"/>
    </source>
</evidence>
<dbReference type="GO" id="GO:0005525">
    <property type="term" value="F:GTP binding"/>
    <property type="evidence" value="ECO:0007669"/>
    <property type="project" value="UniProtKB-KW"/>
</dbReference>
<gene>
    <name evidence="6" type="ORF">UCDDA912_g04423</name>
</gene>
<reference evidence="6 7" key="1">
    <citation type="submission" date="2015-05" db="EMBL/GenBank/DDBJ databases">
        <title>Distinctive expansion of gene families associated with plant cell wall degradation and secondary metabolism in the genomes of grapevine trunk pathogens.</title>
        <authorList>
            <person name="Lawrence D.P."/>
            <person name="Travadon R."/>
            <person name="Rolshausen P.E."/>
            <person name="Baumgartner K."/>
        </authorList>
    </citation>
    <scope>NUCLEOTIDE SEQUENCE [LARGE SCALE GENOMIC DNA]</scope>
    <source>
        <strain evidence="6">DA912</strain>
    </source>
</reference>
<dbReference type="OrthoDB" id="444945at2759"/>
<keyword evidence="3" id="KW-0539">Nucleus</keyword>
<dbReference type="InterPro" id="IPR027417">
    <property type="entry name" value="P-loop_NTPase"/>
</dbReference>
<dbReference type="GO" id="GO:0005730">
    <property type="term" value="C:nucleolus"/>
    <property type="evidence" value="ECO:0007669"/>
    <property type="project" value="UniProtKB-SubCell"/>
</dbReference>
<keyword evidence="2 3" id="KW-0342">GTP-binding</keyword>
<dbReference type="InterPro" id="IPR012971">
    <property type="entry name" value="NOG2_N_dom"/>
</dbReference>
<proteinExistence type="inferred from homology"/>
<dbReference type="Proteomes" id="UP000034680">
    <property type="component" value="Unassembled WGS sequence"/>
</dbReference>
<evidence type="ECO:0000313" key="7">
    <source>
        <dbReference type="Proteomes" id="UP000034680"/>
    </source>
</evidence>
<comment type="subcellular location">
    <subcellularLocation>
        <location evidence="3">Nucleus</location>
        <location evidence="3">Nucleolus</location>
    </subcellularLocation>
</comment>
<name>A0A0G2FMQ1_9PEZI</name>
<accession>A0A0G2FMQ1</accession>
<dbReference type="STRING" id="1214573.A0A0G2FMQ1"/>
<dbReference type="PANTHER" id="PTHR11089">
    <property type="entry name" value="GTP-BINDING PROTEIN-RELATED"/>
    <property type="match status" value="1"/>
</dbReference>
<reference evidence="6 7" key="2">
    <citation type="submission" date="2015-05" db="EMBL/GenBank/DDBJ databases">
        <authorList>
            <person name="Morales-Cruz A."/>
            <person name="Amrine K.C."/>
            <person name="Cantu D."/>
        </authorList>
    </citation>
    <scope>NUCLEOTIDE SEQUENCE [LARGE SCALE GENOMIC DNA]</scope>
    <source>
        <strain evidence="6">DA912</strain>
    </source>
</reference>
<feature type="domain" description="Nucleolar GTP-binding protein 2 N-terminal" evidence="5">
    <location>
        <begin position="25"/>
        <end position="152"/>
    </location>
</feature>
<comment type="function">
    <text evidence="3">GTPase that associates with pre-60S ribosomal subunits in the nucleolus and is required for their nuclear export and maturation.</text>
</comment>
<comment type="caution">
    <text evidence="6">The sequence shown here is derived from an EMBL/GenBank/DDBJ whole genome shotgun (WGS) entry which is preliminary data.</text>
</comment>
<feature type="region of interest" description="Disordered" evidence="4">
    <location>
        <begin position="1"/>
        <end position="48"/>
    </location>
</feature>
<evidence type="ECO:0000259" key="5">
    <source>
        <dbReference type="Pfam" id="PF08153"/>
    </source>
</evidence>
<evidence type="ECO:0000256" key="3">
    <source>
        <dbReference type="RuleBase" id="RU364023"/>
    </source>
</evidence>
<dbReference type="PANTHER" id="PTHR11089:SF9">
    <property type="entry name" value="NUCLEOLAR GTP-BINDING PROTEIN 2"/>
    <property type="match status" value="1"/>
</dbReference>
<dbReference type="Gene3D" id="3.40.50.300">
    <property type="entry name" value="P-loop containing nucleotide triphosphate hydrolases"/>
    <property type="match status" value="1"/>
</dbReference>